<keyword evidence="5" id="KW-0133">Cell shape</keyword>
<dbReference type="Pfam" id="PF04093">
    <property type="entry name" value="MreD"/>
    <property type="match status" value="1"/>
</dbReference>
<keyword evidence="10" id="KW-1185">Reference proteome</keyword>
<dbReference type="GO" id="GO:0005886">
    <property type="term" value="C:plasma membrane"/>
    <property type="evidence" value="ECO:0007669"/>
    <property type="project" value="UniProtKB-SubCell"/>
</dbReference>
<evidence type="ECO:0000256" key="7">
    <source>
        <dbReference type="ARBA" id="ARBA00023136"/>
    </source>
</evidence>
<sequence>MKRFILPLITVLCFYGESLFVEFLPSFSFLDDRIMVPRFLLVVLVMMGIYYFRNVTLIYAAIFGLLFDIYYTGVIGVYLFLFPIAVYAASKMMKVLQINVLALGLAVLVIVALTEALVYGLNILLFDVKMTAGQFLYNRLIPTLILNLIFYLIIFFPLSRWLQNRKKELLSE</sequence>
<dbReference type="AlphaFoldDB" id="A0A443ITY5"/>
<dbReference type="EMBL" id="QYTU02000017">
    <property type="protein sequence ID" value="RWR11168.1"/>
    <property type="molecule type" value="Genomic_DNA"/>
</dbReference>
<comment type="caution">
    <text evidence="9">The sequence shown here is derived from an EMBL/GenBank/DDBJ whole genome shotgun (WGS) entry which is preliminary data.</text>
</comment>
<dbReference type="GO" id="GO:0008360">
    <property type="term" value="P:regulation of cell shape"/>
    <property type="evidence" value="ECO:0007669"/>
    <property type="project" value="UniProtKB-KW"/>
</dbReference>
<feature type="transmembrane region" description="Helical" evidence="8">
    <location>
        <begin position="39"/>
        <end position="63"/>
    </location>
</feature>
<evidence type="ECO:0000313" key="9">
    <source>
        <dbReference type="EMBL" id="RWR11168.1"/>
    </source>
</evidence>
<dbReference type="OrthoDB" id="1653857at2"/>
<evidence type="ECO:0000256" key="5">
    <source>
        <dbReference type="ARBA" id="ARBA00022960"/>
    </source>
</evidence>
<keyword evidence="6 8" id="KW-1133">Transmembrane helix</keyword>
<feature type="transmembrane region" description="Helical" evidence="8">
    <location>
        <begin position="140"/>
        <end position="158"/>
    </location>
</feature>
<keyword evidence="7 8" id="KW-0472">Membrane</keyword>
<accession>A0A443ITY5</accession>
<name>A0A443ITY5_9BACI</name>
<evidence type="ECO:0000256" key="1">
    <source>
        <dbReference type="ARBA" id="ARBA00004651"/>
    </source>
</evidence>
<evidence type="ECO:0000256" key="3">
    <source>
        <dbReference type="ARBA" id="ARBA00022475"/>
    </source>
</evidence>
<keyword evidence="3" id="KW-1003">Cell membrane</keyword>
<gene>
    <name evidence="9" type="primary">mreD</name>
    <name evidence="9" type="ORF">D4N35_009150</name>
</gene>
<reference evidence="9" key="1">
    <citation type="submission" date="2018-12" db="EMBL/GenBank/DDBJ databases">
        <authorList>
            <person name="Sun L."/>
            <person name="Chen Z."/>
        </authorList>
    </citation>
    <scope>NUCLEOTIDE SEQUENCE [LARGE SCALE GENOMIC DNA]</scope>
    <source>
        <strain evidence="9">DSM 16012</strain>
    </source>
</reference>
<evidence type="ECO:0000256" key="6">
    <source>
        <dbReference type="ARBA" id="ARBA00022989"/>
    </source>
</evidence>
<comment type="subcellular location">
    <subcellularLocation>
        <location evidence="1">Cell membrane</location>
        <topology evidence="1">Multi-pass membrane protein</topology>
    </subcellularLocation>
</comment>
<feature type="transmembrane region" description="Helical" evidence="8">
    <location>
        <begin position="6"/>
        <end position="27"/>
    </location>
</feature>
<feature type="transmembrane region" description="Helical" evidence="8">
    <location>
        <begin position="100"/>
        <end position="120"/>
    </location>
</feature>
<keyword evidence="4 8" id="KW-0812">Transmembrane</keyword>
<proteinExistence type="inferred from homology"/>
<evidence type="ECO:0000256" key="8">
    <source>
        <dbReference type="SAM" id="Phobius"/>
    </source>
</evidence>
<comment type="similarity">
    <text evidence="2">Belongs to the MreD family.</text>
</comment>
<evidence type="ECO:0000313" key="10">
    <source>
        <dbReference type="Proteomes" id="UP000273811"/>
    </source>
</evidence>
<dbReference type="InterPro" id="IPR007227">
    <property type="entry name" value="Cell_shape_determining_MreD"/>
</dbReference>
<dbReference type="Proteomes" id="UP000273811">
    <property type="component" value="Unassembled WGS sequence"/>
</dbReference>
<protein>
    <submittedName>
        <fullName evidence="9">Rod shape-determining protein MreD</fullName>
    </submittedName>
</protein>
<dbReference type="NCBIfam" id="TIGR03426">
    <property type="entry name" value="shape_MreD"/>
    <property type="match status" value="1"/>
</dbReference>
<organism evidence="9 10">
    <name type="scientific">Siminovitchia fortis</name>
    <dbReference type="NCBI Taxonomy" id="254758"/>
    <lineage>
        <taxon>Bacteria</taxon>
        <taxon>Bacillati</taxon>
        <taxon>Bacillota</taxon>
        <taxon>Bacilli</taxon>
        <taxon>Bacillales</taxon>
        <taxon>Bacillaceae</taxon>
        <taxon>Siminovitchia</taxon>
    </lineage>
</organism>
<evidence type="ECO:0000256" key="2">
    <source>
        <dbReference type="ARBA" id="ARBA00007776"/>
    </source>
</evidence>
<feature type="transmembrane region" description="Helical" evidence="8">
    <location>
        <begin position="69"/>
        <end position="88"/>
    </location>
</feature>
<evidence type="ECO:0000256" key="4">
    <source>
        <dbReference type="ARBA" id="ARBA00022692"/>
    </source>
</evidence>